<feature type="signal peptide" evidence="2">
    <location>
        <begin position="1"/>
        <end position="22"/>
    </location>
</feature>
<dbReference type="PANTHER" id="PTHR45784">
    <property type="entry name" value="C-TYPE LECTIN DOMAIN FAMILY 20 MEMBER A-RELATED"/>
    <property type="match status" value="1"/>
</dbReference>
<dbReference type="AlphaFoldDB" id="A0A2J7QWB8"/>
<feature type="chain" id="PRO_5014372682" description="C-type lectin domain-containing protein" evidence="2">
    <location>
        <begin position="23"/>
        <end position="608"/>
    </location>
</feature>
<dbReference type="InParanoid" id="A0A2J7QWB8"/>
<keyword evidence="5" id="KW-1185">Reference proteome</keyword>
<gene>
    <name evidence="4" type="ORF">B7P43_G01873</name>
</gene>
<feature type="region of interest" description="Disordered" evidence="1">
    <location>
        <begin position="481"/>
        <end position="591"/>
    </location>
</feature>
<accession>A0A2J7QWB8</accession>
<dbReference type="InterPro" id="IPR001304">
    <property type="entry name" value="C-type_lectin-like"/>
</dbReference>
<name>A0A2J7QWB8_9NEOP</name>
<dbReference type="PROSITE" id="PS50041">
    <property type="entry name" value="C_TYPE_LECTIN_2"/>
    <property type="match status" value="1"/>
</dbReference>
<keyword evidence="2" id="KW-0732">Signal</keyword>
<comment type="caution">
    <text evidence="4">The sequence shown here is derived from an EMBL/GenBank/DDBJ whole genome shotgun (WGS) entry which is preliminary data.</text>
</comment>
<dbReference type="SUPFAM" id="SSF56436">
    <property type="entry name" value="C-type lectin-like"/>
    <property type="match status" value="1"/>
</dbReference>
<evidence type="ECO:0000256" key="2">
    <source>
        <dbReference type="SAM" id="SignalP"/>
    </source>
</evidence>
<dbReference type="Pfam" id="PF00059">
    <property type="entry name" value="Lectin_C"/>
    <property type="match status" value="1"/>
</dbReference>
<dbReference type="STRING" id="105785.A0A2J7QWB8"/>
<dbReference type="InterPro" id="IPR016187">
    <property type="entry name" value="CTDL_fold"/>
</dbReference>
<dbReference type="SMART" id="SM00034">
    <property type="entry name" value="CLECT"/>
    <property type="match status" value="1"/>
</dbReference>
<evidence type="ECO:0000256" key="1">
    <source>
        <dbReference type="SAM" id="MobiDB-lite"/>
    </source>
</evidence>
<protein>
    <recommendedName>
        <fullName evidence="3">C-type lectin domain-containing protein</fullName>
    </recommendedName>
</protein>
<evidence type="ECO:0000313" key="4">
    <source>
        <dbReference type="EMBL" id="PNF32877.1"/>
    </source>
</evidence>
<feature type="compositionally biased region" description="Polar residues" evidence="1">
    <location>
        <begin position="548"/>
        <end position="562"/>
    </location>
</feature>
<dbReference type="CDD" id="cd00037">
    <property type="entry name" value="CLECT"/>
    <property type="match status" value="1"/>
</dbReference>
<evidence type="ECO:0000313" key="5">
    <source>
        <dbReference type="Proteomes" id="UP000235965"/>
    </source>
</evidence>
<dbReference type="Proteomes" id="UP000235965">
    <property type="component" value="Unassembled WGS sequence"/>
</dbReference>
<dbReference type="PANTHER" id="PTHR45784:SF5">
    <property type="entry name" value="C-TYPE LECTIN DOMAIN FAMILY 20 MEMBER A-RELATED"/>
    <property type="match status" value="1"/>
</dbReference>
<sequence length="608" mass="67289">MVTRRSTLLFLVAIFAAELTTAASRAVNISNTWFLPQEGFPVFYRYFRDRITWFEADAVCQFHHGNLVTVDSSNQYDTTRAYLKELDVVTNVWIGLKKKGPNDEFSWTDYKTLAQDGGYWQEQIPKSEAALCAAIDPAADFRWHSLNCGGPETASFICELPVPPWARKENGCMLTALPSLTVTYLPEQAAVELTSDCGLDGTRRIACKGQADRSEMIHQLSCDNGNESSHEAEEEDRPVSASSSTLGTPSESSAGRTESHQPPTRHRRDADDVSPLLLRTSRSLNTEAEEINSTGTSTYIVTSTSSTVETVTMTSDTLEEINVTTQEFTAPEVVSATDGLTLTGDHEQQSYTTTDPRTTAATKQVHTEYFITVVPDDTSVTIKDMVQKTIIMDKHTEETEATGSMLSTPIIMSPTGLSTANTDAETSASMGVLNEVKDITVSLTDDAIKNNTGDLTMKEEIFPPETVSVTMDTFIMRNTTVSSSSNDNISVSGEESINPNYKESSVLTKDNNETNDQMVQDREEENRRRKLLPAPLRGVPHGTDDQTNENSIKSVSDWASHNDQQDEGEQIQPVETEPEVPARPNRGRRLIRPQSHSFYPYFLNRVLG</sequence>
<feature type="compositionally biased region" description="Low complexity" evidence="1">
    <location>
        <begin position="481"/>
        <end position="492"/>
    </location>
</feature>
<proteinExistence type="predicted"/>
<feature type="compositionally biased region" description="Polar residues" evidence="1">
    <location>
        <begin position="493"/>
        <end position="518"/>
    </location>
</feature>
<dbReference type="OrthoDB" id="5858677at2759"/>
<dbReference type="Gene3D" id="3.10.100.10">
    <property type="entry name" value="Mannose-Binding Protein A, subunit A"/>
    <property type="match status" value="1"/>
</dbReference>
<reference evidence="4 5" key="1">
    <citation type="submission" date="2017-12" db="EMBL/GenBank/DDBJ databases">
        <title>Hemimetabolous genomes reveal molecular basis of termite eusociality.</title>
        <authorList>
            <person name="Harrison M.C."/>
            <person name="Jongepier E."/>
            <person name="Robertson H.M."/>
            <person name="Arning N."/>
            <person name="Bitard-Feildel T."/>
            <person name="Chao H."/>
            <person name="Childers C.P."/>
            <person name="Dinh H."/>
            <person name="Doddapaneni H."/>
            <person name="Dugan S."/>
            <person name="Gowin J."/>
            <person name="Greiner C."/>
            <person name="Han Y."/>
            <person name="Hu H."/>
            <person name="Hughes D.S.T."/>
            <person name="Huylmans A.-K."/>
            <person name="Kemena C."/>
            <person name="Kremer L.P.M."/>
            <person name="Lee S.L."/>
            <person name="Lopez-Ezquerra A."/>
            <person name="Mallet L."/>
            <person name="Monroy-Kuhn J.M."/>
            <person name="Moser A."/>
            <person name="Murali S.C."/>
            <person name="Muzny D.M."/>
            <person name="Otani S."/>
            <person name="Piulachs M.-D."/>
            <person name="Poelchau M."/>
            <person name="Qu J."/>
            <person name="Schaub F."/>
            <person name="Wada-Katsumata A."/>
            <person name="Worley K.C."/>
            <person name="Xie Q."/>
            <person name="Ylla G."/>
            <person name="Poulsen M."/>
            <person name="Gibbs R.A."/>
            <person name="Schal C."/>
            <person name="Richards S."/>
            <person name="Belles X."/>
            <person name="Korb J."/>
            <person name="Bornberg-Bauer E."/>
        </authorList>
    </citation>
    <scope>NUCLEOTIDE SEQUENCE [LARGE SCALE GENOMIC DNA]</scope>
    <source>
        <tissue evidence="4">Whole body</tissue>
    </source>
</reference>
<feature type="domain" description="C-type lectin" evidence="3">
    <location>
        <begin position="44"/>
        <end position="148"/>
    </location>
</feature>
<feature type="region of interest" description="Disordered" evidence="1">
    <location>
        <begin position="221"/>
        <end position="286"/>
    </location>
</feature>
<feature type="compositionally biased region" description="Low complexity" evidence="1">
    <location>
        <begin position="240"/>
        <end position="254"/>
    </location>
</feature>
<dbReference type="EMBL" id="NEVH01009765">
    <property type="protein sequence ID" value="PNF32877.1"/>
    <property type="molecule type" value="Genomic_DNA"/>
</dbReference>
<evidence type="ECO:0000259" key="3">
    <source>
        <dbReference type="PROSITE" id="PS50041"/>
    </source>
</evidence>
<organism evidence="4 5">
    <name type="scientific">Cryptotermes secundus</name>
    <dbReference type="NCBI Taxonomy" id="105785"/>
    <lineage>
        <taxon>Eukaryota</taxon>
        <taxon>Metazoa</taxon>
        <taxon>Ecdysozoa</taxon>
        <taxon>Arthropoda</taxon>
        <taxon>Hexapoda</taxon>
        <taxon>Insecta</taxon>
        <taxon>Pterygota</taxon>
        <taxon>Neoptera</taxon>
        <taxon>Polyneoptera</taxon>
        <taxon>Dictyoptera</taxon>
        <taxon>Blattodea</taxon>
        <taxon>Blattoidea</taxon>
        <taxon>Termitoidae</taxon>
        <taxon>Kalotermitidae</taxon>
        <taxon>Cryptotermitinae</taxon>
        <taxon>Cryptotermes</taxon>
    </lineage>
</organism>
<dbReference type="InterPro" id="IPR016186">
    <property type="entry name" value="C-type_lectin-like/link_sf"/>
</dbReference>